<keyword evidence="1" id="KW-0808">Transferase</keyword>
<dbReference type="Pfam" id="PF19279">
    <property type="entry name" value="YegS_C"/>
    <property type="match status" value="1"/>
</dbReference>
<keyword evidence="4" id="KW-0067">ATP-binding</keyword>
<dbReference type="RefSeq" id="WP_014679508.1">
    <property type="nucleotide sequence ID" value="NC_017770.1"/>
</dbReference>
<dbReference type="SUPFAM" id="SSF111331">
    <property type="entry name" value="NAD kinase/diacylglycerol kinase-like"/>
    <property type="match status" value="1"/>
</dbReference>
<keyword evidence="2" id="KW-0547">Nucleotide-binding</keyword>
<dbReference type="Proteomes" id="UP000007590">
    <property type="component" value="Chromosome"/>
</dbReference>
<dbReference type="PROSITE" id="PS50146">
    <property type="entry name" value="DAGK"/>
    <property type="match status" value="1"/>
</dbReference>
<keyword evidence="7" id="KW-1185">Reference proteome</keyword>
<dbReference type="eggNOG" id="COG1597">
    <property type="taxonomic scope" value="Bacteria"/>
</dbReference>
<dbReference type="GO" id="GO:0016301">
    <property type="term" value="F:kinase activity"/>
    <property type="evidence" value="ECO:0007669"/>
    <property type="project" value="UniProtKB-KW"/>
</dbReference>
<dbReference type="Gene3D" id="3.40.50.10330">
    <property type="entry name" value="Probable inorganic polyphosphate/atp-NAD kinase, domain 1"/>
    <property type="match status" value="1"/>
</dbReference>
<evidence type="ECO:0000256" key="2">
    <source>
        <dbReference type="ARBA" id="ARBA00022741"/>
    </source>
</evidence>
<keyword evidence="3 6" id="KW-0418">Kinase</keyword>
<evidence type="ECO:0000256" key="1">
    <source>
        <dbReference type="ARBA" id="ARBA00022679"/>
    </source>
</evidence>
<evidence type="ECO:0000256" key="4">
    <source>
        <dbReference type="ARBA" id="ARBA00022840"/>
    </source>
</evidence>
<dbReference type="SMART" id="SM00046">
    <property type="entry name" value="DAGKc"/>
    <property type="match status" value="1"/>
</dbReference>
<dbReference type="PANTHER" id="PTHR12358">
    <property type="entry name" value="SPHINGOSINE KINASE"/>
    <property type="match status" value="1"/>
</dbReference>
<reference evidence="6" key="1">
    <citation type="submission" date="2012-02" db="EMBL/GenBank/DDBJ databases">
        <title>The complete genome of Solitalea canadensis DSM 3403.</title>
        <authorList>
            <consortium name="US DOE Joint Genome Institute (JGI-PGF)"/>
            <person name="Lucas S."/>
            <person name="Copeland A."/>
            <person name="Lapidus A."/>
            <person name="Glavina del Rio T."/>
            <person name="Dalin E."/>
            <person name="Tice H."/>
            <person name="Bruce D."/>
            <person name="Goodwin L."/>
            <person name="Pitluck S."/>
            <person name="Peters L."/>
            <person name="Ovchinnikova G."/>
            <person name="Lu M."/>
            <person name="Kyrpides N."/>
            <person name="Mavromatis K."/>
            <person name="Ivanova N."/>
            <person name="Brettin T."/>
            <person name="Detter J.C."/>
            <person name="Han C."/>
            <person name="Larimer F."/>
            <person name="Land M."/>
            <person name="Hauser L."/>
            <person name="Markowitz V."/>
            <person name="Cheng J.-F."/>
            <person name="Hugenholtz P."/>
            <person name="Woyke T."/>
            <person name="Wu D."/>
            <person name="Spring S."/>
            <person name="Schroeder M."/>
            <person name="Kopitz M."/>
            <person name="Brambilla E."/>
            <person name="Klenk H.-P."/>
            <person name="Eisen J.A."/>
        </authorList>
    </citation>
    <scope>NUCLEOTIDE SEQUENCE</scope>
    <source>
        <strain evidence="6">DSM 3403</strain>
    </source>
</reference>
<dbReference type="Gene3D" id="2.60.200.40">
    <property type="match status" value="1"/>
</dbReference>
<dbReference type="GO" id="GO:0005886">
    <property type="term" value="C:plasma membrane"/>
    <property type="evidence" value="ECO:0007669"/>
    <property type="project" value="TreeGrafter"/>
</dbReference>
<dbReference type="PANTHER" id="PTHR12358:SF106">
    <property type="entry name" value="LIPID KINASE YEGS"/>
    <property type="match status" value="1"/>
</dbReference>
<dbReference type="GO" id="GO:0005524">
    <property type="term" value="F:ATP binding"/>
    <property type="evidence" value="ECO:0007669"/>
    <property type="project" value="UniProtKB-KW"/>
</dbReference>
<organism evidence="6 7">
    <name type="scientific">Solitalea canadensis (strain ATCC 29591 / DSM 3403 / JCM 21819 / LMG 8368 / NBRC 15130 / NCIMB 12057 / USAM 9D)</name>
    <name type="common">Flexibacter canadensis</name>
    <dbReference type="NCBI Taxonomy" id="929556"/>
    <lineage>
        <taxon>Bacteria</taxon>
        <taxon>Pseudomonadati</taxon>
        <taxon>Bacteroidota</taxon>
        <taxon>Sphingobacteriia</taxon>
        <taxon>Sphingobacteriales</taxon>
        <taxon>Sphingobacteriaceae</taxon>
        <taxon>Solitalea</taxon>
    </lineage>
</organism>
<evidence type="ECO:0000313" key="6">
    <source>
        <dbReference type="EMBL" id="AFD06281.1"/>
    </source>
</evidence>
<dbReference type="HOGENOM" id="CLU_045532_1_2_10"/>
<evidence type="ECO:0000259" key="5">
    <source>
        <dbReference type="PROSITE" id="PS50146"/>
    </source>
</evidence>
<dbReference type="InterPro" id="IPR045540">
    <property type="entry name" value="YegS/DAGK_C"/>
</dbReference>
<dbReference type="InterPro" id="IPR017438">
    <property type="entry name" value="ATP-NAD_kinase_N"/>
</dbReference>
<dbReference type="InterPro" id="IPR001206">
    <property type="entry name" value="Diacylglycerol_kinase_cat_dom"/>
</dbReference>
<sequence length="298" mass="32623">MKKVLFVINPLAGGTDKSVLTDLINSANDEGRFLSSIYLTTGKEDKQLILTLIVSFQPDIIAIAGGDGTLVMVAEIMMKSSVKLAIIPMGSANGMAKELGISTDIEIAFNLITAGRELTIDLLSINNIICLHLADVGLNARVVRRFERDPNRGLWTYGKYVLRELSLLRRNRFYIEADGVKFRRSAVSMIFANASRYGTGAVINPVGSLTDGKFELCIIKQLSFLHFLNLVWKSFFGRISDSDQVEIISAGKASLKARRKILLQSDGEVIGKVKNIVIEVIPSAVSILVPPTYLNSSS</sequence>
<gene>
    <name evidence="6" type="ordered locus">Solca_1180</name>
</gene>
<protein>
    <submittedName>
        <fullName evidence="6">Sphingosine/diacylglycerol kinase-like enzyme</fullName>
    </submittedName>
</protein>
<dbReference type="InterPro" id="IPR050187">
    <property type="entry name" value="Lipid_Phosphate_FormReg"/>
</dbReference>
<dbReference type="STRING" id="929556.Solca_1180"/>
<accession>H8KTE4</accession>
<dbReference type="InterPro" id="IPR016064">
    <property type="entry name" value="NAD/diacylglycerol_kinase_sf"/>
</dbReference>
<dbReference type="Pfam" id="PF00781">
    <property type="entry name" value="DAGK_cat"/>
    <property type="match status" value="1"/>
</dbReference>
<dbReference type="AlphaFoldDB" id="H8KTE4"/>
<name>H8KTE4_SOLCM</name>
<evidence type="ECO:0000256" key="3">
    <source>
        <dbReference type="ARBA" id="ARBA00022777"/>
    </source>
</evidence>
<dbReference type="OrthoDB" id="9786026at2"/>
<proteinExistence type="predicted"/>
<feature type="domain" description="DAGKc" evidence="5">
    <location>
        <begin position="1"/>
        <end position="129"/>
    </location>
</feature>
<evidence type="ECO:0000313" key="7">
    <source>
        <dbReference type="Proteomes" id="UP000007590"/>
    </source>
</evidence>
<dbReference type="EMBL" id="CP003349">
    <property type="protein sequence ID" value="AFD06281.1"/>
    <property type="molecule type" value="Genomic_DNA"/>
</dbReference>
<dbReference type="KEGG" id="scn:Solca_1180"/>